<name>A0A5N5JYS9_9ROSI</name>
<keyword evidence="1" id="KW-1133">Transmembrane helix</keyword>
<dbReference type="Pfam" id="PF00481">
    <property type="entry name" value="PP2C"/>
    <property type="match status" value="1"/>
</dbReference>
<organism evidence="4 5">
    <name type="scientific">Salix brachista</name>
    <dbReference type="NCBI Taxonomy" id="2182728"/>
    <lineage>
        <taxon>Eukaryota</taxon>
        <taxon>Viridiplantae</taxon>
        <taxon>Streptophyta</taxon>
        <taxon>Embryophyta</taxon>
        <taxon>Tracheophyta</taxon>
        <taxon>Spermatophyta</taxon>
        <taxon>Magnoliopsida</taxon>
        <taxon>eudicotyledons</taxon>
        <taxon>Gunneridae</taxon>
        <taxon>Pentapetalae</taxon>
        <taxon>rosids</taxon>
        <taxon>fabids</taxon>
        <taxon>Malpighiales</taxon>
        <taxon>Salicaceae</taxon>
        <taxon>Saliceae</taxon>
        <taxon>Salix</taxon>
    </lineage>
</organism>
<dbReference type="InterPro" id="IPR036457">
    <property type="entry name" value="PPM-type-like_dom_sf"/>
</dbReference>
<keyword evidence="5" id="KW-1185">Reference proteome</keyword>
<dbReference type="PANTHER" id="PTHR48222">
    <property type="entry name" value="PROTEINASE INHIBITOR, PROPEPTIDE"/>
    <property type="match status" value="1"/>
</dbReference>
<dbReference type="Gene3D" id="3.30.70.80">
    <property type="entry name" value="Peptidase S8 propeptide/proteinase inhibitor I9"/>
    <property type="match status" value="1"/>
</dbReference>
<feature type="domain" description="Inhibitor I9" evidence="3">
    <location>
        <begin position="243"/>
        <end position="311"/>
    </location>
</feature>
<reference evidence="5" key="1">
    <citation type="journal article" date="2019" name="Gigascience">
        <title>De novo genome assembly of the endangered Acer yangbiense, a plant species with extremely small populations endemic to Yunnan Province, China.</title>
        <authorList>
            <person name="Yang J."/>
            <person name="Wariss H.M."/>
            <person name="Tao L."/>
            <person name="Zhang R."/>
            <person name="Yun Q."/>
            <person name="Hollingsworth P."/>
            <person name="Dao Z."/>
            <person name="Luo G."/>
            <person name="Guo H."/>
            <person name="Ma Y."/>
            <person name="Sun W."/>
        </authorList>
    </citation>
    <scope>NUCLEOTIDE SEQUENCE [LARGE SCALE GENOMIC DNA]</scope>
    <source>
        <strain evidence="5">cv. br00</strain>
    </source>
</reference>
<evidence type="ECO:0000259" key="3">
    <source>
        <dbReference type="Pfam" id="PF05922"/>
    </source>
</evidence>
<feature type="domain" description="PPM-type phosphatase" evidence="2">
    <location>
        <begin position="7"/>
        <end position="60"/>
    </location>
</feature>
<evidence type="ECO:0008006" key="6">
    <source>
        <dbReference type="Google" id="ProtNLM"/>
    </source>
</evidence>
<proteinExistence type="predicted"/>
<evidence type="ECO:0000259" key="2">
    <source>
        <dbReference type="Pfam" id="PF00481"/>
    </source>
</evidence>
<evidence type="ECO:0000256" key="1">
    <source>
        <dbReference type="SAM" id="Phobius"/>
    </source>
</evidence>
<protein>
    <recommendedName>
        <fullName evidence="6">Inhibitor I9 domain-containing protein</fullName>
    </recommendedName>
</protein>
<gene>
    <name evidence="4" type="ORF">DKX38_022117</name>
</gene>
<keyword evidence="1" id="KW-0812">Transmembrane</keyword>
<evidence type="ECO:0000313" key="4">
    <source>
        <dbReference type="EMBL" id="KAB5524368.1"/>
    </source>
</evidence>
<dbReference type="EMBL" id="VDCV01000015">
    <property type="protein sequence ID" value="KAB5524368.1"/>
    <property type="molecule type" value="Genomic_DNA"/>
</dbReference>
<dbReference type="PANTHER" id="PTHR48222:SF4">
    <property type="entry name" value="PROTEINASE INHIBITOR, PROPEPTIDE"/>
    <property type="match status" value="1"/>
</dbReference>
<evidence type="ECO:0000313" key="5">
    <source>
        <dbReference type="Proteomes" id="UP000326939"/>
    </source>
</evidence>
<dbReference type="Pfam" id="PF05922">
    <property type="entry name" value="Inhibitor_I9"/>
    <property type="match status" value="1"/>
</dbReference>
<comment type="caution">
    <text evidence="4">The sequence shown here is derived from an EMBL/GenBank/DDBJ whole genome shotgun (WGS) entry which is preliminary data.</text>
</comment>
<feature type="transmembrane region" description="Helical" evidence="1">
    <location>
        <begin position="198"/>
        <end position="218"/>
    </location>
</feature>
<dbReference type="InterPro" id="IPR010259">
    <property type="entry name" value="S8pro/Inhibitor_I9"/>
</dbReference>
<dbReference type="Proteomes" id="UP000326939">
    <property type="component" value="Chromosome 15"/>
</dbReference>
<dbReference type="AlphaFoldDB" id="A0A5N5JYS9"/>
<accession>A0A5N5JYS9</accession>
<dbReference type="InterPro" id="IPR001932">
    <property type="entry name" value="PPM-type_phosphatase-like_dom"/>
</dbReference>
<dbReference type="Gene3D" id="3.60.40.10">
    <property type="entry name" value="PPM-type phosphatase domain"/>
    <property type="match status" value="1"/>
</dbReference>
<dbReference type="InterPro" id="IPR037045">
    <property type="entry name" value="S8pro/Inhibitor_I9_sf"/>
</dbReference>
<keyword evidence="1" id="KW-0472">Membrane</keyword>
<sequence>MGKNVVSDEEGDVPRVNGQLAVARAFGDQSLRAQLSSEPDVRYEPVDSAMDFVILASNGLLMEDDVSNPFRRMSMRTPKIAPKMALALANNDNKTQRSLEEKRYSSTGMMITQYRNEARLREKKLVYLFDIQARGEGVALLLSGMETVGAIDDDDASLDDDGIRVSHSFSLLLCFVDFLCAPNMQQSSKSNMYRRTKFPFSFLSSSPLILLLCLIFVIRMAESVPSMADSSAQPIQNVYTKRPKDEEPEAYHIRTLVSVLASEDAAKESLLYSYNTVASGFSAKLTPQQAEQISKLLGVLQVVPNMKVQLHTGPRIGRLH</sequence>
<dbReference type="SUPFAM" id="SSF81606">
    <property type="entry name" value="PP2C-like"/>
    <property type="match status" value="1"/>
</dbReference>